<dbReference type="EMBL" id="MFQN01000022">
    <property type="protein sequence ID" value="OGH74231.1"/>
    <property type="molecule type" value="Genomic_DNA"/>
</dbReference>
<protein>
    <recommendedName>
        <fullName evidence="4">Gluconeogenesis factor</fullName>
    </recommendedName>
</protein>
<dbReference type="Pfam" id="PF01933">
    <property type="entry name" value="CofD"/>
    <property type="match status" value="1"/>
</dbReference>
<evidence type="ECO:0000313" key="2">
    <source>
        <dbReference type="EMBL" id="OGH74231.1"/>
    </source>
</evidence>
<dbReference type="Proteomes" id="UP000178347">
    <property type="component" value="Unassembled WGS sequence"/>
</dbReference>
<dbReference type="STRING" id="1798692.A3G00_02870"/>
<dbReference type="Gene3D" id="3.40.50.10680">
    <property type="entry name" value="CofD-like domains"/>
    <property type="match status" value="1"/>
</dbReference>
<organism evidence="2 3">
    <name type="scientific">Candidatus Magasanikbacteria bacterium RIFCSPLOWO2_12_FULL_43_12</name>
    <dbReference type="NCBI Taxonomy" id="1798692"/>
    <lineage>
        <taxon>Bacteria</taxon>
        <taxon>Candidatus Magasanikiibacteriota</taxon>
    </lineage>
</organism>
<dbReference type="AlphaFoldDB" id="A0A1F6MRF6"/>
<dbReference type="SUPFAM" id="SSF142338">
    <property type="entry name" value="CofD-like"/>
    <property type="match status" value="1"/>
</dbReference>
<dbReference type="InterPro" id="IPR002882">
    <property type="entry name" value="CofD"/>
</dbReference>
<comment type="caution">
    <text evidence="2">The sequence shown here is derived from an EMBL/GenBank/DDBJ whole genome shotgun (WGS) entry which is preliminary data.</text>
</comment>
<dbReference type="InterPro" id="IPR038136">
    <property type="entry name" value="CofD-like_dom_sf"/>
</dbReference>
<dbReference type="GO" id="GO:0043743">
    <property type="term" value="F:LPPG:FO 2-phospho-L-lactate transferase activity"/>
    <property type="evidence" value="ECO:0007669"/>
    <property type="project" value="InterPro"/>
</dbReference>
<gene>
    <name evidence="2" type="ORF">A3G00_02870</name>
</gene>
<evidence type="ECO:0008006" key="4">
    <source>
        <dbReference type="Google" id="ProtNLM"/>
    </source>
</evidence>
<evidence type="ECO:0000256" key="1">
    <source>
        <dbReference type="ARBA" id="ARBA00022490"/>
    </source>
</evidence>
<sequence>MNDQITKKRVVAIGGGNGSAIALEALKQHRDIFDISAVISMSDSGGSSGRLRQEFNTLPPGDILRAILSLSLSDYPVLRKIFYSNRFSGAGKLAEHNLGNLFLTLAGKYAGDFMSAVRALEQSVEAVGHVYPATLDQTDLCVELENGQIIKTEAAIDMPNYDRSLKIKKAWLEPAGQIYSEAREALAAADYIIFSPGSIYTSIIAAILPAGVKTAIAQSKAKLIFSIGNAYIKDGETGPTTVSGAIQTLEKYLPRKLDLTLLSDTKLSDIQKAVNEKRGWEVFTDDCENQDGLNIVRTDYRKEDGCLCSDKLGKILREVIGDKLKIN</sequence>
<reference evidence="2 3" key="1">
    <citation type="journal article" date="2016" name="Nat. Commun.">
        <title>Thousands of microbial genomes shed light on interconnected biogeochemical processes in an aquifer system.</title>
        <authorList>
            <person name="Anantharaman K."/>
            <person name="Brown C.T."/>
            <person name="Hug L.A."/>
            <person name="Sharon I."/>
            <person name="Castelle C.J."/>
            <person name="Probst A.J."/>
            <person name="Thomas B.C."/>
            <person name="Singh A."/>
            <person name="Wilkins M.J."/>
            <person name="Karaoz U."/>
            <person name="Brodie E.L."/>
            <person name="Williams K.H."/>
            <person name="Hubbard S.S."/>
            <person name="Banfield J.F."/>
        </authorList>
    </citation>
    <scope>NUCLEOTIDE SEQUENCE [LARGE SCALE GENOMIC DNA]</scope>
</reference>
<accession>A0A1F6MRF6</accession>
<name>A0A1F6MRF6_9BACT</name>
<proteinExistence type="predicted"/>
<dbReference type="InterPro" id="IPR010119">
    <property type="entry name" value="Gluconeogen_factor"/>
</dbReference>
<evidence type="ECO:0000313" key="3">
    <source>
        <dbReference type="Proteomes" id="UP000178347"/>
    </source>
</evidence>
<dbReference type="PANTHER" id="PTHR30135:SF3">
    <property type="entry name" value="GLUCONEOGENESIS FACTOR-RELATED"/>
    <property type="match status" value="1"/>
</dbReference>
<dbReference type="PANTHER" id="PTHR30135">
    <property type="entry name" value="UNCHARACTERIZED PROTEIN YVCK-RELATED"/>
    <property type="match status" value="1"/>
</dbReference>
<dbReference type="NCBIfam" id="TIGR01826">
    <property type="entry name" value="CofD_related"/>
    <property type="match status" value="1"/>
</dbReference>
<keyword evidence="1" id="KW-0963">Cytoplasm</keyword>